<dbReference type="RefSeq" id="XP_009805006.1">
    <property type="nucleotide sequence ID" value="XM_009806704.1"/>
</dbReference>
<name>A0A1U7YSU9_NICSY</name>
<reference evidence="2" key="2">
    <citation type="submission" date="2025-08" db="UniProtKB">
        <authorList>
            <consortium name="RefSeq"/>
        </authorList>
    </citation>
    <scope>IDENTIFICATION</scope>
    <source>
        <tissue evidence="2">Leaf</tissue>
    </source>
</reference>
<organism evidence="1 2">
    <name type="scientific">Nicotiana sylvestris</name>
    <name type="common">Wood tobacco</name>
    <name type="synonym">South American tobacco</name>
    <dbReference type="NCBI Taxonomy" id="4096"/>
    <lineage>
        <taxon>Eukaryota</taxon>
        <taxon>Viridiplantae</taxon>
        <taxon>Streptophyta</taxon>
        <taxon>Embryophyta</taxon>
        <taxon>Tracheophyta</taxon>
        <taxon>Spermatophyta</taxon>
        <taxon>Magnoliopsida</taxon>
        <taxon>eudicotyledons</taxon>
        <taxon>Gunneridae</taxon>
        <taxon>Pentapetalae</taxon>
        <taxon>asterids</taxon>
        <taxon>lamiids</taxon>
        <taxon>Solanales</taxon>
        <taxon>Solanaceae</taxon>
        <taxon>Nicotianoideae</taxon>
        <taxon>Nicotianeae</taxon>
        <taxon>Nicotiana</taxon>
    </lineage>
</organism>
<dbReference type="AlphaFoldDB" id="A0A1U7YSU9"/>
<evidence type="ECO:0000313" key="2">
    <source>
        <dbReference type="RefSeq" id="XP_009805006.1"/>
    </source>
</evidence>
<dbReference type="Proteomes" id="UP000189701">
    <property type="component" value="Unplaced"/>
</dbReference>
<evidence type="ECO:0000313" key="1">
    <source>
        <dbReference type="Proteomes" id="UP000189701"/>
    </source>
</evidence>
<reference evidence="1" key="1">
    <citation type="journal article" date="2013" name="Genome Biol.">
        <title>Reference genomes and transcriptomes of Nicotiana sylvestris and Nicotiana tomentosiformis.</title>
        <authorList>
            <person name="Sierro N."/>
            <person name="Battey J.N."/>
            <person name="Ouadi S."/>
            <person name="Bovet L."/>
            <person name="Goepfert S."/>
            <person name="Bakaher N."/>
            <person name="Peitsch M.C."/>
            <person name="Ivanov N.V."/>
        </authorList>
    </citation>
    <scope>NUCLEOTIDE SEQUENCE [LARGE SCALE GENOMIC DNA]</scope>
</reference>
<accession>A0A1U7YSU9</accession>
<sequence length="241" mass="27258">MAHLANLPDSSGLCRTLLTRAPFPLNQKQAAPPSFDLELLLVHNLDTRTRTAKKIVIEKKGEFWIKKKGKEQREIAREGIRDTGTRKPFNFPLFFSLFFLIENTASHKTITVSTSDNYTNRDSLPANSPKGQCLCSPTTHRTSNCCNFVVSSSRVLRHSSTAVVRGLGFPLPSWILIRSVVQASFLLFMLRFAKFFIRSPCICFKVPREFSLPEVSGRWLVCWHPDKSSIQHPIKVSNSHG</sequence>
<gene>
    <name evidence="2" type="primary">LOC104250141</name>
</gene>
<protein>
    <submittedName>
        <fullName evidence="2">Uncharacterized protein LOC104250141</fullName>
    </submittedName>
</protein>
<keyword evidence="1" id="KW-1185">Reference proteome</keyword>
<proteinExistence type="predicted"/>